<feature type="binding site" evidence="14">
    <location>
        <begin position="253"/>
        <end position="254"/>
    </location>
    <ligand>
        <name>ATP</name>
        <dbReference type="ChEBI" id="CHEBI:30616"/>
    </ligand>
</feature>
<comment type="cofactor">
    <cofactor evidence="14">
        <name>Mg(2+)</name>
        <dbReference type="ChEBI" id="CHEBI:18420"/>
    </cofactor>
</comment>
<dbReference type="STRING" id="357278.IV61_GL001522"/>
<keyword evidence="3 14" id="KW-0479">Metal-binding</keyword>
<evidence type="ECO:0000256" key="6">
    <source>
        <dbReference type="ARBA" id="ARBA00022840"/>
    </source>
</evidence>
<feature type="binding site" evidence="14">
    <location>
        <begin position="222"/>
        <end position="227"/>
    </location>
    <ligand>
        <name>ATP</name>
        <dbReference type="ChEBI" id="CHEBI:30616"/>
    </ligand>
</feature>
<dbReference type="InterPro" id="IPR029056">
    <property type="entry name" value="Ribokinase-like"/>
</dbReference>
<dbReference type="eggNOG" id="COG0524">
    <property type="taxonomic scope" value="Bacteria"/>
</dbReference>
<feature type="active site" description="Proton acceptor" evidence="14">
    <location>
        <position position="254"/>
    </location>
</feature>
<feature type="binding site" evidence="14">
    <location>
        <position position="141"/>
    </location>
    <ligand>
        <name>substrate</name>
    </ligand>
</feature>
<evidence type="ECO:0000256" key="3">
    <source>
        <dbReference type="ARBA" id="ARBA00022723"/>
    </source>
</evidence>
<feature type="binding site" evidence="14">
    <location>
        <begin position="41"/>
        <end position="45"/>
    </location>
    <ligand>
        <name>substrate</name>
    </ligand>
</feature>
<dbReference type="SUPFAM" id="SSF53613">
    <property type="entry name" value="Ribokinase-like"/>
    <property type="match status" value="1"/>
</dbReference>
<dbReference type="GO" id="GO:0019303">
    <property type="term" value="P:D-ribose catabolic process"/>
    <property type="evidence" value="ECO:0007669"/>
    <property type="project" value="UniProtKB-UniPathway"/>
</dbReference>
<feature type="binding site" evidence="14">
    <location>
        <position position="248"/>
    </location>
    <ligand>
        <name>K(+)</name>
        <dbReference type="ChEBI" id="CHEBI:29103"/>
    </ligand>
</feature>
<dbReference type="EC" id="2.7.1.229" evidence="11 14"/>
<keyword evidence="2 14" id="KW-0808">Transferase</keyword>
<evidence type="ECO:0000256" key="7">
    <source>
        <dbReference type="ARBA" id="ARBA00022842"/>
    </source>
</evidence>
<dbReference type="AlphaFoldDB" id="A0A0R1GMF3"/>
<evidence type="ECO:0000256" key="1">
    <source>
        <dbReference type="ARBA" id="ARBA00022490"/>
    </source>
</evidence>
<feature type="binding site" evidence="14">
    <location>
        <position position="186"/>
    </location>
    <ligand>
        <name>ATP</name>
        <dbReference type="ChEBI" id="CHEBI:30616"/>
    </ligand>
</feature>
<comment type="function">
    <text evidence="14">Catalyzes the ATP-dependent phosphorylation of 2-deoxy-D-ribose to 2-deoxy-D-ribose 5-phosphate (dRib-5P), allowing the use of deoxyribose as the sole carbon source.</text>
</comment>
<evidence type="ECO:0000256" key="4">
    <source>
        <dbReference type="ARBA" id="ARBA00022741"/>
    </source>
</evidence>
<evidence type="ECO:0000256" key="14">
    <source>
        <dbReference type="HAMAP-Rule" id="MF_01987"/>
    </source>
</evidence>
<dbReference type="PANTHER" id="PTHR10584:SF166">
    <property type="entry name" value="RIBOKINASE"/>
    <property type="match status" value="1"/>
</dbReference>
<name>A0A0R1GMF3_9LACO</name>
<accession>A0A0R1GMF3</accession>
<evidence type="ECO:0000313" key="16">
    <source>
        <dbReference type="EMBL" id="KRK35195.1"/>
    </source>
</evidence>
<feature type="site" description="Important for substrate specificity" evidence="14">
    <location>
        <position position="13"/>
    </location>
</feature>
<protein>
    <recommendedName>
        <fullName evidence="12 14">Deoxyribokinase</fullName>
        <shortName evidence="14">dRK</shortName>
        <ecNumber evidence="11 14">2.7.1.229</ecNumber>
    </recommendedName>
    <alternativeName>
        <fullName evidence="13 14">ATP:2-deoxy-D-ribose 5-phosphotransferase</fullName>
    </alternativeName>
</protein>
<dbReference type="UniPathway" id="UPA00916">
    <property type="reaction ID" value="UER00889"/>
</dbReference>
<sequence>MKKSDVLVIGSNMIDLMTYIKRMPVAGETVEADDFSMGFGGKGANQAVAAARLGSQVSFISMVGNDSFGEQQLANFKAANIDVSGVGVGHKNSGAAPIFVDPTADNRILIVKGANSELTPAVLDEHLDMIQNTKLIVLQQEIPLETNYHAIDLANRYGVPVLLNPAPANKQLDMEHVRRVDFFSPNETELATLTGLPTESMDEISRAAQRLVDMGVKNVLVTIGSRGVLWVSATTSRLIDAVKVDAVDTTGAGDSFIGSFAHYYAQGETVPKALRHANEYAAVTVTRRGTQKSYPTAKEVAAMYQPS</sequence>
<evidence type="ECO:0000256" key="11">
    <source>
        <dbReference type="ARBA" id="ARBA00066926"/>
    </source>
</evidence>
<feature type="binding site" evidence="14">
    <location>
        <position position="284"/>
    </location>
    <ligand>
        <name>K(+)</name>
        <dbReference type="ChEBI" id="CHEBI:29103"/>
    </ligand>
</feature>
<comment type="catalytic activity">
    <reaction evidence="10">
        <text>2-deoxy-D-ribose + ATP = 2-deoxy-D-ribose 5-phosphate + ADP + H(+)</text>
        <dbReference type="Rhea" id="RHEA:30871"/>
        <dbReference type="ChEBI" id="CHEBI:15378"/>
        <dbReference type="ChEBI" id="CHEBI:30616"/>
        <dbReference type="ChEBI" id="CHEBI:62877"/>
        <dbReference type="ChEBI" id="CHEBI:90761"/>
        <dbReference type="ChEBI" id="CHEBI:456216"/>
        <dbReference type="EC" id="2.7.1.229"/>
    </reaction>
    <physiologicalReaction direction="left-to-right" evidence="10">
        <dbReference type="Rhea" id="RHEA:30872"/>
    </physiologicalReaction>
</comment>
<keyword evidence="1 14" id="KW-0963">Cytoplasm</keyword>
<feature type="binding site" evidence="14">
    <location>
        <begin position="13"/>
        <end position="15"/>
    </location>
    <ligand>
        <name>substrate</name>
    </ligand>
</feature>
<organism evidence="16 17">
    <name type="scientific">Levilactobacillus parabrevis ATCC 53295</name>
    <dbReference type="NCBI Taxonomy" id="1267003"/>
    <lineage>
        <taxon>Bacteria</taxon>
        <taxon>Bacillati</taxon>
        <taxon>Bacillota</taxon>
        <taxon>Bacilli</taxon>
        <taxon>Lactobacillales</taxon>
        <taxon>Lactobacillaceae</taxon>
        <taxon>Levilactobacillus</taxon>
    </lineage>
</organism>
<evidence type="ECO:0000256" key="10">
    <source>
        <dbReference type="ARBA" id="ARBA00051363"/>
    </source>
</evidence>
<dbReference type="Proteomes" id="UP000051176">
    <property type="component" value="Unassembled WGS sequence"/>
</dbReference>
<dbReference type="PANTHER" id="PTHR10584">
    <property type="entry name" value="SUGAR KINASE"/>
    <property type="match status" value="1"/>
</dbReference>
<keyword evidence="17" id="KW-1185">Reference proteome</keyword>
<evidence type="ECO:0000256" key="5">
    <source>
        <dbReference type="ARBA" id="ARBA00022777"/>
    </source>
</evidence>
<keyword evidence="7 14" id="KW-0460">Magnesium</keyword>
<evidence type="ECO:0000256" key="8">
    <source>
        <dbReference type="ARBA" id="ARBA00022958"/>
    </source>
</evidence>
<evidence type="ECO:0000256" key="2">
    <source>
        <dbReference type="ARBA" id="ARBA00022679"/>
    </source>
</evidence>
<keyword evidence="6 14" id="KW-0067">ATP-binding</keyword>
<keyword evidence="9 14" id="KW-0119">Carbohydrate metabolism</keyword>
<dbReference type="GO" id="GO:0005524">
    <property type="term" value="F:ATP binding"/>
    <property type="evidence" value="ECO:0007669"/>
    <property type="project" value="UniProtKB-UniRule"/>
</dbReference>
<reference evidence="16 17" key="1">
    <citation type="journal article" date="2015" name="Genome Announc.">
        <title>Expanding the biotechnology potential of lactobacilli through comparative genomics of 213 strains and associated genera.</title>
        <authorList>
            <person name="Sun Z."/>
            <person name="Harris H.M."/>
            <person name="McCann A."/>
            <person name="Guo C."/>
            <person name="Argimon S."/>
            <person name="Zhang W."/>
            <person name="Yang X."/>
            <person name="Jeffery I.B."/>
            <person name="Cooney J.C."/>
            <person name="Kagawa T.F."/>
            <person name="Liu W."/>
            <person name="Song Y."/>
            <person name="Salvetti E."/>
            <person name="Wrobel A."/>
            <person name="Rasinkangas P."/>
            <person name="Parkhill J."/>
            <person name="Rea M.C."/>
            <person name="O'Sullivan O."/>
            <person name="Ritari J."/>
            <person name="Douillard F.P."/>
            <person name="Paul Ross R."/>
            <person name="Yang R."/>
            <person name="Briner A.E."/>
            <person name="Felis G.E."/>
            <person name="de Vos W.M."/>
            <person name="Barrangou R."/>
            <person name="Klaenhammer T.R."/>
            <person name="Caufield P.W."/>
            <person name="Cui Y."/>
            <person name="Zhang H."/>
            <person name="O'Toole P.W."/>
        </authorList>
    </citation>
    <scope>NUCLEOTIDE SEQUENCE [LARGE SCALE GENOMIC DNA]</scope>
    <source>
        <strain evidence="16 17">ATCC 53295</strain>
    </source>
</reference>
<dbReference type="GO" id="GO:0046872">
    <property type="term" value="F:metal ion binding"/>
    <property type="evidence" value="ECO:0007669"/>
    <property type="project" value="UniProtKB-KW"/>
</dbReference>
<feature type="binding site" evidence="14">
    <location>
        <position position="278"/>
    </location>
    <ligand>
        <name>ATP</name>
        <dbReference type="ChEBI" id="CHEBI:30616"/>
    </ligand>
</feature>
<keyword evidence="4 14" id="KW-0547">Nucleotide-binding</keyword>
<comment type="subcellular location">
    <subcellularLocation>
        <location evidence="14">Cytoplasm</location>
    </subcellularLocation>
</comment>
<dbReference type="OrthoDB" id="9775849at2"/>
<keyword evidence="8 14" id="KW-0630">Potassium</keyword>
<dbReference type="InterPro" id="IPR011877">
    <property type="entry name" value="Ribokinase"/>
</dbReference>
<evidence type="ECO:0000256" key="12">
    <source>
        <dbReference type="ARBA" id="ARBA00071515"/>
    </source>
</evidence>
<dbReference type="Gene3D" id="3.40.1190.20">
    <property type="match status" value="1"/>
</dbReference>
<proteinExistence type="inferred from homology"/>
<dbReference type="Pfam" id="PF00294">
    <property type="entry name" value="PfkB"/>
    <property type="match status" value="1"/>
</dbReference>
<dbReference type="InterPro" id="IPR002139">
    <property type="entry name" value="Ribo/fructo_kinase"/>
</dbReference>
<dbReference type="HAMAP" id="MF_01987">
    <property type="entry name" value="Ribokinase"/>
    <property type="match status" value="1"/>
</dbReference>
<dbReference type="FunFam" id="3.40.1190.20:FF:000010">
    <property type="entry name" value="Ribokinase"/>
    <property type="match status" value="1"/>
</dbReference>
<dbReference type="PRINTS" id="PR00990">
    <property type="entry name" value="RIBOKINASE"/>
</dbReference>
<evidence type="ECO:0000256" key="13">
    <source>
        <dbReference type="ARBA" id="ARBA00081655"/>
    </source>
</evidence>
<dbReference type="GO" id="GO:0004747">
    <property type="term" value="F:ribokinase activity"/>
    <property type="evidence" value="ECO:0007669"/>
    <property type="project" value="UniProtKB-UniRule"/>
</dbReference>
<feature type="binding site" evidence="14">
    <location>
        <position position="254"/>
    </location>
    <ligand>
        <name>substrate</name>
    </ligand>
</feature>
<dbReference type="CDD" id="cd01174">
    <property type="entry name" value="ribokinase"/>
    <property type="match status" value="1"/>
</dbReference>
<feature type="binding site" evidence="14">
    <location>
        <position position="289"/>
    </location>
    <ligand>
        <name>K(+)</name>
        <dbReference type="ChEBI" id="CHEBI:29103"/>
    </ligand>
</feature>
<comment type="subunit">
    <text evidence="14">Homodimer.</text>
</comment>
<evidence type="ECO:0000259" key="15">
    <source>
        <dbReference type="Pfam" id="PF00294"/>
    </source>
</evidence>
<evidence type="ECO:0000313" key="17">
    <source>
        <dbReference type="Proteomes" id="UP000051176"/>
    </source>
</evidence>
<dbReference type="NCBIfam" id="TIGR02152">
    <property type="entry name" value="D_ribokin_bact"/>
    <property type="match status" value="1"/>
</dbReference>
<feature type="binding site" evidence="14">
    <location>
        <position position="250"/>
    </location>
    <ligand>
        <name>K(+)</name>
        <dbReference type="ChEBI" id="CHEBI:29103"/>
    </ligand>
</feature>
<evidence type="ECO:0000256" key="9">
    <source>
        <dbReference type="ARBA" id="ARBA00023277"/>
    </source>
</evidence>
<feature type="binding site" evidence="14">
    <location>
        <position position="287"/>
    </location>
    <ligand>
        <name>K(+)</name>
        <dbReference type="ChEBI" id="CHEBI:29103"/>
    </ligand>
</feature>
<dbReference type="EMBL" id="AZCZ01000038">
    <property type="protein sequence ID" value="KRK35195.1"/>
    <property type="molecule type" value="Genomic_DNA"/>
</dbReference>
<gene>
    <name evidence="14" type="primary">deoK</name>
    <name evidence="16" type="ORF">FD07_GL001497</name>
</gene>
<dbReference type="GO" id="GO:0005829">
    <property type="term" value="C:cytosol"/>
    <property type="evidence" value="ECO:0007669"/>
    <property type="project" value="TreeGrafter"/>
</dbReference>
<comment type="similarity">
    <text evidence="14">Belongs to the carbohydrate kinase PfkB family. Deoxyribokinase subfamily.</text>
</comment>
<dbReference type="RefSeq" id="WP_020090186.1">
    <property type="nucleotide sequence ID" value="NZ_AZCZ01000038.1"/>
</dbReference>
<keyword evidence="5 14" id="KW-0418">Kinase</keyword>
<feature type="binding site" evidence="14">
    <location>
        <position position="293"/>
    </location>
    <ligand>
        <name>K(+)</name>
        <dbReference type="ChEBI" id="CHEBI:29103"/>
    </ligand>
</feature>
<comment type="caution">
    <text evidence="16">The sequence shown here is derived from an EMBL/GenBank/DDBJ whole genome shotgun (WGS) entry which is preliminary data.</text>
</comment>
<feature type="domain" description="Carbohydrate kinase PfkB" evidence="15">
    <location>
        <begin position="4"/>
        <end position="296"/>
    </location>
</feature>
<dbReference type="InterPro" id="IPR011611">
    <property type="entry name" value="PfkB_dom"/>
</dbReference>
<dbReference type="PATRIC" id="fig|1267003.4.peg.1581"/>